<name>A0AAN7UNB5_9PEZI</name>
<protein>
    <recommendedName>
        <fullName evidence="3">BTB domain-containing protein</fullName>
    </recommendedName>
</protein>
<evidence type="ECO:0008006" key="3">
    <source>
        <dbReference type="Google" id="ProtNLM"/>
    </source>
</evidence>
<accession>A0AAN7UNB5</accession>
<dbReference type="Gene3D" id="3.30.710.10">
    <property type="entry name" value="Potassium Channel Kv1.1, Chain A"/>
    <property type="match status" value="1"/>
</dbReference>
<dbReference type="InterPro" id="IPR011333">
    <property type="entry name" value="SKP1/BTB/POZ_sf"/>
</dbReference>
<keyword evidence="2" id="KW-1185">Reference proteome</keyword>
<evidence type="ECO:0000313" key="2">
    <source>
        <dbReference type="Proteomes" id="UP001305414"/>
    </source>
</evidence>
<proteinExistence type="predicted"/>
<evidence type="ECO:0000313" key="1">
    <source>
        <dbReference type="EMBL" id="KAK5636015.1"/>
    </source>
</evidence>
<dbReference type="Proteomes" id="UP001305414">
    <property type="component" value="Unassembled WGS sequence"/>
</dbReference>
<comment type="caution">
    <text evidence="1">The sequence shown here is derived from an EMBL/GenBank/DDBJ whole genome shotgun (WGS) entry which is preliminary data.</text>
</comment>
<sequence>MRAPDYVLDPDGDVIITLRNFDAPFPPLPFVEELPPCGTSNNTSWWSSLDEDAPLHAKSKKDKKKKKQLAEELIAEIGPTPEVSLTVDETPVYPDTDPRLPAFEVTEVTKAPDVEFPVLEEAVDDGKESCMPPAKPRVLFQVSSAHLRLGSRYFKKALNGPFKESQLGTDGFRHIDADGWNTYAFLTVMRIIHGHNREVPRNVDLKMLAMVATVVDYYECDEVLEPFIEIWCSRIRTAPVPETINRDLILLLFVSWVFKWSAEFKAATKIAQNQSKGPLSTMGLPIPDRIICKNMFRTPWLSFAENSTSCHRSQQKIYTSRY</sequence>
<dbReference type="EMBL" id="JAWHQM010000061">
    <property type="protein sequence ID" value="KAK5636015.1"/>
    <property type="molecule type" value="Genomic_DNA"/>
</dbReference>
<dbReference type="AlphaFoldDB" id="A0AAN7UNB5"/>
<gene>
    <name evidence="1" type="ORF">RRF57_011727</name>
</gene>
<reference evidence="1 2" key="1">
    <citation type="submission" date="2023-10" db="EMBL/GenBank/DDBJ databases">
        <title>Draft genome sequence of Xylaria bambusicola isolate GMP-LS, the root and basal stem rot pathogen of sugarcane in Indonesia.</title>
        <authorList>
            <person name="Selvaraj P."/>
            <person name="Muralishankar V."/>
            <person name="Muruganantham S."/>
            <person name="Sp S."/>
            <person name="Haryani S."/>
            <person name="Lau K.J.X."/>
            <person name="Naqvi N.I."/>
        </authorList>
    </citation>
    <scope>NUCLEOTIDE SEQUENCE [LARGE SCALE GENOMIC DNA]</scope>
    <source>
        <strain evidence="1">GMP-LS</strain>
    </source>
</reference>
<organism evidence="1 2">
    <name type="scientific">Xylaria bambusicola</name>
    <dbReference type="NCBI Taxonomy" id="326684"/>
    <lineage>
        <taxon>Eukaryota</taxon>
        <taxon>Fungi</taxon>
        <taxon>Dikarya</taxon>
        <taxon>Ascomycota</taxon>
        <taxon>Pezizomycotina</taxon>
        <taxon>Sordariomycetes</taxon>
        <taxon>Xylariomycetidae</taxon>
        <taxon>Xylariales</taxon>
        <taxon>Xylariaceae</taxon>
        <taxon>Xylaria</taxon>
    </lineage>
</organism>